<evidence type="ECO:0000256" key="4">
    <source>
        <dbReference type="PROSITE-ProRule" id="PRU00091"/>
    </source>
</evidence>
<dbReference type="SUPFAM" id="SSF57903">
    <property type="entry name" value="FYVE/PHD zinc finger"/>
    <property type="match status" value="1"/>
</dbReference>
<evidence type="ECO:0000256" key="5">
    <source>
        <dbReference type="SAM" id="MobiDB-lite"/>
    </source>
</evidence>
<dbReference type="PROSITE" id="PS50178">
    <property type="entry name" value="ZF_FYVE"/>
    <property type="match status" value="1"/>
</dbReference>
<name>A0A0T6BAX6_9SCAR</name>
<evidence type="ECO:0000259" key="6">
    <source>
        <dbReference type="PROSITE" id="PS50178"/>
    </source>
</evidence>
<feature type="domain" description="FYVE-type" evidence="6">
    <location>
        <begin position="16"/>
        <end position="76"/>
    </location>
</feature>
<sequence>GGKKAVEVHAAVWVPDGEASVCMHCKETQFTLINRRHHCRKCGAVVCGPCSNKRFVLPNQSSKPLRVCTHCYDLLNSGAQEAVRRYDSSPDDNSDDEDEKSKNNSHDEPKFYGDNLS</sequence>
<dbReference type="InterPro" id="IPR011011">
    <property type="entry name" value="Znf_FYVE_PHD"/>
</dbReference>
<keyword evidence="8" id="KW-1185">Reference proteome</keyword>
<dbReference type="InterPro" id="IPR051765">
    <property type="entry name" value="PH_domain-containing_F"/>
</dbReference>
<keyword evidence="3" id="KW-0862">Zinc</keyword>
<proteinExistence type="predicted"/>
<evidence type="ECO:0000313" key="8">
    <source>
        <dbReference type="Proteomes" id="UP000051574"/>
    </source>
</evidence>
<dbReference type="GO" id="GO:0008270">
    <property type="term" value="F:zinc ion binding"/>
    <property type="evidence" value="ECO:0007669"/>
    <property type="project" value="UniProtKB-KW"/>
</dbReference>
<dbReference type="Proteomes" id="UP000051574">
    <property type="component" value="Unassembled WGS sequence"/>
</dbReference>
<dbReference type="InterPro" id="IPR017455">
    <property type="entry name" value="Znf_FYVE-rel"/>
</dbReference>
<protein>
    <recommendedName>
        <fullName evidence="6">FYVE-type domain-containing protein</fullName>
    </recommendedName>
</protein>
<accession>A0A0T6BAX6</accession>
<dbReference type="AlphaFoldDB" id="A0A0T6BAX6"/>
<dbReference type="Gene3D" id="3.30.40.10">
    <property type="entry name" value="Zinc/RING finger domain, C3HC4 (zinc finger)"/>
    <property type="match status" value="1"/>
</dbReference>
<dbReference type="OrthoDB" id="70570at2759"/>
<dbReference type="PANTHER" id="PTHR46280:SF3">
    <property type="entry name" value="PLECKSTRIN HOMOLOGY DOMAIN-CONTAINING FAMILY F MEMBER 1 HOMOLOG"/>
    <property type="match status" value="1"/>
</dbReference>
<evidence type="ECO:0000256" key="3">
    <source>
        <dbReference type="ARBA" id="ARBA00022833"/>
    </source>
</evidence>
<dbReference type="GO" id="GO:0007032">
    <property type="term" value="P:endosome organization"/>
    <property type="evidence" value="ECO:0007669"/>
    <property type="project" value="TreeGrafter"/>
</dbReference>
<dbReference type="GO" id="GO:0008333">
    <property type="term" value="P:endosome to lysosome transport"/>
    <property type="evidence" value="ECO:0007669"/>
    <property type="project" value="TreeGrafter"/>
</dbReference>
<keyword evidence="2 4" id="KW-0863">Zinc-finger</keyword>
<dbReference type="InterPro" id="IPR013083">
    <property type="entry name" value="Znf_RING/FYVE/PHD"/>
</dbReference>
<keyword evidence="1" id="KW-0479">Metal-binding</keyword>
<organism evidence="7 8">
    <name type="scientific">Oryctes borbonicus</name>
    <dbReference type="NCBI Taxonomy" id="1629725"/>
    <lineage>
        <taxon>Eukaryota</taxon>
        <taxon>Metazoa</taxon>
        <taxon>Ecdysozoa</taxon>
        <taxon>Arthropoda</taxon>
        <taxon>Hexapoda</taxon>
        <taxon>Insecta</taxon>
        <taxon>Pterygota</taxon>
        <taxon>Neoptera</taxon>
        <taxon>Endopterygota</taxon>
        <taxon>Coleoptera</taxon>
        <taxon>Polyphaga</taxon>
        <taxon>Scarabaeiformia</taxon>
        <taxon>Scarabaeidae</taxon>
        <taxon>Dynastinae</taxon>
        <taxon>Oryctes</taxon>
    </lineage>
</organism>
<feature type="region of interest" description="Disordered" evidence="5">
    <location>
        <begin position="82"/>
        <end position="117"/>
    </location>
</feature>
<dbReference type="SMART" id="SM00064">
    <property type="entry name" value="FYVE"/>
    <property type="match status" value="1"/>
</dbReference>
<dbReference type="GO" id="GO:0035091">
    <property type="term" value="F:phosphatidylinositol binding"/>
    <property type="evidence" value="ECO:0007669"/>
    <property type="project" value="TreeGrafter"/>
</dbReference>
<evidence type="ECO:0000256" key="2">
    <source>
        <dbReference type="ARBA" id="ARBA00022771"/>
    </source>
</evidence>
<feature type="compositionally biased region" description="Acidic residues" evidence="5">
    <location>
        <begin position="89"/>
        <end position="98"/>
    </location>
</feature>
<feature type="non-terminal residue" evidence="7">
    <location>
        <position position="1"/>
    </location>
</feature>
<feature type="compositionally biased region" description="Basic and acidic residues" evidence="5">
    <location>
        <begin position="99"/>
        <end position="111"/>
    </location>
</feature>
<evidence type="ECO:0000256" key="1">
    <source>
        <dbReference type="ARBA" id="ARBA00022723"/>
    </source>
</evidence>
<gene>
    <name evidence="7" type="ORF">AMK59_325</name>
</gene>
<evidence type="ECO:0000313" key="7">
    <source>
        <dbReference type="EMBL" id="KRT84480.1"/>
    </source>
</evidence>
<dbReference type="Pfam" id="PF01363">
    <property type="entry name" value="FYVE"/>
    <property type="match status" value="1"/>
</dbReference>
<comment type="caution">
    <text evidence="7">The sequence shown here is derived from an EMBL/GenBank/DDBJ whole genome shotgun (WGS) entry which is preliminary data.</text>
</comment>
<reference evidence="7 8" key="1">
    <citation type="submission" date="2015-09" db="EMBL/GenBank/DDBJ databases">
        <title>Draft genome of the scarab beetle Oryctes borbonicus.</title>
        <authorList>
            <person name="Meyer J.M."/>
            <person name="Markov G.V."/>
            <person name="Baskaran P."/>
            <person name="Herrmann M."/>
            <person name="Sommer R.J."/>
            <person name="Roedelsperger C."/>
        </authorList>
    </citation>
    <scope>NUCLEOTIDE SEQUENCE [LARGE SCALE GENOMIC DNA]</scope>
    <source>
        <strain evidence="7">OB123</strain>
        <tissue evidence="7">Whole animal</tissue>
    </source>
</reference>
<dbReference type="InterPro" id="IPR000306">
    <property type="entry name" value="Znf_FYVE"/>
</dbReference>
<dbReference type="EMBL" id="LJIG01002460">
    <property type="protein sequence ID" value="KRT84480.1"/>
    <property type="molecule type" value="Genomic_DNA"/>
</dbReference>
<dbReference type="CDD" id="cd15717">
    <property type="entry name" value="FYVE_PKHF"/>
    <property type="match status" value="1"/>
</dbReference>
<dbReference type="GO" id="GO:0005769">
    <property type="term" value="C:early endosome"/>
    <property type="evidence" value="ECO:0007669"/>
    <property type="project" value="TreeGrafter"/>
</dbReference>
<dbReference type="PANTHER" id="PTHR46280">
    <property type="entry name" value="PLECKSTRIN HOMOLOGY DOMAIN-CONTAINING FAMILY F MEMBER 2-RELATED"/>
    <property type="match status" value="1"/>
</dbReference>